<reference evidence="2 3" key="1">
    <citation type="submission" date="2023-08" db="EMBL/GenBank/DDBJ databases">
        <title>Complete Genome Sequence of Pseudomonas entomophila TVIN A01.</title>
        <authorList>
            <person name="Shelke T."/>
            <person name="Mahar N.S."/>
            <person name="Gupta I."/>
            <person name="Gupta V."/>
        </authorList>
    </citation>
    <scope>NUCLEOTIDE SEQUENCE [LARGE SCALE GENOMIC DNA]</scope>
    <source>
        <strain evidence="2 3">TVIN-A01</strain>
    </source>
</reference>
<feature type="transmembrane region" description="Helical" evidence="1">
    <location>
        <begin position="38"/>
        <end position="55"/>
    </location>
</feature>
<gene>
    <name evidence="2" type="ORF">RAH46_21215</name>
</gene>
<name>A0ABY9QMC0_9PSED</name>
<proteinExistence type="predicted"/>
<feature type="transmembrane region" description="Helical" evidence="1">
    <location>
        <begin position="202"/>
        <end position="231"/>
    </location>
</feature>
<evidence type="ECO:0000256" key="1">
    <source>
        <dbReference type="SAM" id="Phobius"/>
    </source>
</evidence>
<dbReference type="Pfam" id="PF14897">
    <property type="entry name" value="EpsG"/>
    <property type="match status" value="1"/>
</dbReference>
<feature type="transmembrane region" description="Helical" evidence="1">
    <location>
        <begin position="170"/>
        <end position="195"/>
    </location>
</feature>
<accession>A0ABY9QMC0</accession>
<keyword evidence="3" id="KW-1185">Reference proteome</keyword>
<feature type="transmembrane region" description="Helical" evidence="1">
    <location>
        <begin position="309"/>
        <end position="326"/>
    </location>
</feature>
<dbReference type="EMBL" id="CP132921">
    <property type="protein sequence ID" value="WMW04821.1"/>
    <property type="molecule type" value="Genomic_DNA"/>
</dbReference>
<dbReference type="RefSeq" id="WP_011532781.1">
    <property type="nucleotide sequence ID" value="NZ_CP132921.1"/>
</dbReference>
<dbReference type="InterPro" id="IPR049458">
    <property type="entry name" value="EpsG-like"/>
</dbReference>
<organism evidence="2 3">
    <name type="scientific">Pseudomonas entomophila</name>
    <dbReference type="NCBI Taxonomy" id="312306"/>
    <lineage>
        <taxon>Bacteria</taxon>
        <taxon>Pseudomonadati</taxon>
        <taxon>Pseudomonadota</taxon>
        <taxon>Gammaproteobacteria</taxon>
        <taxon>Pseudomonadales</taxon>
        <taxon>Pseudomonadaceae</taxon>
        <taxon>Pseudomonas</taxon>
    </lineage>
</organism>
<feature type="transmembrane region" description="Helical" evidence="1">
    <location>
        <begin position="6"/>
        <end position="26"/>
    </location>
</feature>
<sequence length="400" mass="45918">MELVSRFYDVYTLVLLAVWSGVLFVWVLDGKHSRWEGVIFKALALMLIIFSATRYETGYDWPAYKEFYLLGDQLEGRYDFELGFRVLAGLLREVNAGFSVFQFLVSALQVFFTTLFIRKFFKGLSIFALAIYYTIPDLYLINSFSLMRQGLALSLFLCGAIYYIERKSFRSFVLFAGALMFHMSSAFAVFAFFAVRMLMPGYVLFAFCAWGLCLLYLAGVSVPGVLIGVMVKLPYLDKYAIYGSLDTPSASIAYKVLFVALFQSLFLLACYRRRLLVRAGNYGVEEAFGFGLACLAVIISFFFWAYPTFLSRFQAFFVFFLIGWVLQAFDFSRCGNRFILFCAVFGLVGALYVKFVLTTISIVYFPYQSVFSENIEFLSTGSERTDKLYDELRWLWRGVE</sequence>
<keyword evidence="1" id="KW-0812">Transmembrane</keyword>
<keyword evidence="1" id="KW-0472">Membrane</keyword>
<feature type="transmembrane region" description="Helical" evidence="1">
    <location>
        <begin position="251"/>
        <end position="271"/>
    </location>
</feature>
<evidence type="ECO:0000313" key="2">
    <source>
        <dbReference type="EMBL" id="WMW04821.1"/>
    </source>
</evidence>
<feature type="transmembrane region" description="Helical" evidence="1">
    <location>
        <begin position="283"/>
        <end position="303"/>
    </location>
</feature>
<dbReference type="GeneID" id="32804749"/>
<dbReference type="Proteomes" id="UP001183127">
    <property type="component" value="Chromosome"/>
</dbReference>
<feature type="transmembrane region" description="Helical" evidence="1">
    <location>
        <begin position="96"/>
        <end position="117"/>
    </location>
</feature>
<evidence type="ECO:0000313" key="3">
    <source>
        <dbReference type="Proteomes" id="UP001183127"/>
    </source>
</evidence>
<feature type="transmembrane region" description="Helical" evidence="1">
    <location>
        <begin position="338"/>
        <end position="365"/>
    </location>
</feature>
<keyword evidence="1" id="KW-1133">Transmembrane helix</keyword>
<protein>
    <submittedName>
        <fullName evidence="2">EpsG family protein</fullName>
    </submittedName>
</protein>